<dbReference type="GO" id="GO:0008757">
    <property type="term" value="F:S-adenosylmethionine-dependent methyltransferase activity"/>
    <property type="evidence" value="ECO:0007669"/>
    <property type="project" value="InterPro"/>
</dbReference>
<sequence>MADSPLFLPSTTFTPSSPAQAHRRARACPLHPIIEEGDEARPTTVDVSSIDKIDQWWLSPMSDHFPTPRGLHFLAAPILPSTPSGGVDADPDADDVSSVSSSSKPSTSNMGDRHSVATDATEFDMTPTTHVAMSPAAKSMMQAHHKTDVPDISAPPSLDGSLNSDEPAALSAPPTPSVDGADEDGLDWAGVVRLQPEALATLQALSGIRTVDEDHGMPRDMSETPRLPARLLPKLSDHAFAPSPSARRQSLSARIRTSLSQLDIPSPAGFFSGLSSASRRTWQSGASAVDWALPTSTTAEQFYKGPWASDTSASAPVVVLSPSRIGHDEVEIAGELVADELVTAASTGRPPQPPEDAITKLNRTEMWLMAQRNYMKGLAGVSDDGDRDAETAPSRAGTDTGADAQDREPPAPDAPGPRRRKTVRFSEPMVREAPSSPAPQESAYSRAFADAMVRVRPSDVFVHQQSRFEALQAQRVALCDMHRSQLLGSFQLTVVPPSAKKRMSANVARGDDELVDDPDKFRADEEAEALGQMSMAHWHVAANRLLLGGGRLVAAPVTERLARPLGHTRVLDLAGMGACDWAWHVALQYPHAEVYTVNTRAVIGQLSSSSDVGGPPNHRQVAVSHLGKLPFADAHFDLVSARELHAALKTSAEAGVDEWDACLQECMRVLKPGGYLDFSLLDADIVNAGPLGNAKAVELAFALRTLGFDPTPTRSFVARLRRAGFDGLRRAWLCLPMGPRPAAPRPVALEAMVSGSADGMAAVTGLAAGWTWERWLLRAEMDKAAGELRLAADAADAVRQAASNMIADVHAVVEEGRRLGSAFRLLRGYARKPLSSFSPPPAPPAPLERMGTIKMALDTDGLC</sequence>
<feature type="region of interest" description="Disordered" evidence="1">
    <location>
        <begin position="83"/>
        <end position="184"/>
    </location>
</feature>
<keyword evidence="4" id="KW-1185">Reference proteome</keyword>
<evidence type="ECO:0000256" key="1">
    <source>
        <dbReference type="SAM" id="MobiDB-lite"/>
    </source>
</evidence>
<feature type="domain" description="Methyltransferase type 11" evidence="2">
    <location>
        <begin position="619"/>
        <end position="676"/>
    </location>
</feature>
<evidence type="ECO:0000313" key="3">
    <source>
        <dbReference type="EMBL" id="KAK2068737.1"/>
    </source>
</evidence>
<feature type="region of interest" description="Disordered" evidence="1">
    <location>
        <begin position="1"/>
        <end position="23"/>
    </location>
</feature>
<comment type="caution">
    <text evidence="3">The sequence shown here is derived from an EMBL/GenBank/DDBJ whole genome shotgun (WGS) entry which is preliminary data.</text>
</comment>
<evidence type="ECO:0000313" key="4">
    <source>
        <dbReference type="Proteomes" id="UP001217918"/>
    </source>
</evidence>
<dbReference type="SUPFAM" id="SSF53335">
    <property type="entry name" value="S-adenosyl-L-methionine-dependent methyltransferases"/>
    <property type="match status" value="1"/>
</dbReference>
<reference evidence="3" key="1">
    <citation type="journal article" date="2023" name="Mol. Plant Microbe Interact.">
        <title>Elucidating the Obligate Nature and Biological Capacity of an Invasive Fungal Corn Pathogen.</title>
        <authorList>
            <person name="MacCready J.S."/>
            <person name="Roggenkamp E.M."/>
            <person name="Gdanetz K."/>
            <person name="Chilvers M.I."/>
        </authorList>
    </citation>
    <scope>NUCLEOTIDE SEQUENCE</scope>
    <source>
        <strain evidence="3">PM02</strain>
    </source>
</reference>
<evidence type="ECO:0000259" key="2">
    <source>
        <dbReference type="Pfam" id="PF08241"/>
    </source>
</evidence>
<proteinExistence type="predicted"/>
<dbReference type="Pfam" id="PF08241">
    <property type="entry name" value="Methyltransf_11"/>
    <property type="match status" value="1"/>
</dbReference>
<feature type="compositionally biased region" description="Polar residues" evidence="1">
    <location>
        <begin position="9"/>
        <end position="19"/>
    </location>
</feature>
<dbReference type="InterPro" id="IPR029063">
    <property type="entry name" value="SAM-dependent_MTases_sf"/>
</dbReference>
<dbReference type="EMBL" id="JAQQPM010000002">
    <property type="protein sequence ID" value="KAK2068737.1"/>
    <property type="molecule type" value="Genomic_DNA"/>
</dbReference>
<dbReference type="AlphaFoldDB" id="A0AAD9I1Q4"/>
<dbReference type="Proteomes" id="UP001217918">
    <property type="component" value="Unassembled WGS sequence"/>
</dbReference>
<dbReference type="InterPro" id="IPR013216">
    <property type="entry name" value="Methyltransf_11"/>
</dbReference>
<feature type="region of interest" description="Disordered" evidence="1">
    <location>
        <begin position="379"/>
        <end position="442"/>
    </location>
</feature>
<gene>
    <name evidence="3" type="ORF">P8C59_003364</name>
</gene>
<organism evidence="3 4">
    <name type="scientific">Phyllachora maydis</name>
    <dbReference type="NCBI Taxonomy" id="1825666"/>
    <lineage>
        <taxon>Eukaryota</taxon>
        <taxon>Fungi</taxon>
        <taxon>Dikarya</taxon>
        <taxon>Ascomycota</taxon>
        <taxon>Pezizomycotina</taxon>
        <taxon>Sordariomycetes</taxon>
        <taxon>Sordariomycetidae</taxon>
        <taxon>Phyllachorales</taxon>
        <taxon>Phyllachoraceae</taxon>
        <taxon>Phyllachora</taxon>
    </lineage>
</organism>
<accession>A0AAD9I1Q4</accession>
<dbReference type="Gene3D" id="3.40.50.150">
    <property type="entry name" value="Vaccinia Virus protein VP39"/>
    <property type="match status" value="1"/>
</dbReference>
<protein>
    <recommendedName>
        <fullName evidence="2">Methyltransferase type 11 domain-containing protein</fullName>
    </recommendedName>
</protein>
<name>A0AAD9I1Q4_9PEZI</name>